<dbReference type="Proteomes" id="UP000006250">
    <property type="component" value="Unassembled WGS sequence"/>
</dbReference>
<dbReference type="Pfam" id="PF02397">
    <property type="entry name" value="Bac_transf"/>
    <property type="match status" value="1"/>
</dbReference>
<name>E1K1F2_SOLFR</name>
<organism evidence="9 10">
    <name type="scientific">Solidesulfovibrio fructosivorans JJ]</name>
    <dbReference type="NCBI Taxonomy" id="596151"/>
    <lineage>
        <taxon>Bacteria</taxon>
        <taxon>Pseudomonadati</taxon>
        <taxon>Thermodesulfobacteriota</taxon>
        <taxon>Desulfovibrionia</taxon>
        <taxon>Desulfovibrionales</taxon>
        <taxon>Desulfovibrionaceae</taxon>
        <taxon>Solidesulfovibrio</taxon>
    </lineage>
</organism>
<evidence type="ECO:0000256" key="4">
    <source>
        <dbReference type="ARBA" id="ARBA00022692"/>
    </source>
</evidence>
<comment type="subcellular location">
    <subcellularLocation>
        <location evidence="1">Membrane</location>
        <topology evidence="1">Multi-pass membrane protein</topology>
    </subcellularLocation>
</comment>
<keyword evidence="10" id="KW-1185">Reference proteome</keyword>
<evidence type="ECO:0000256" key="5">
    <source>
        <dbReference type="ARBA" id="ARBA00022989"/>
    </source>
</evidence>
<dbReference type="Gene3D" id="3.40.50.720">
    <property type="entry name" value="NAD(P)-binding Rossmann-like Domain"/>
    <property type="match status" value="1"/>
</dbReference>
<dbReference type="AlphaFoldDB" id="E1K1F2"/>
<dbReference type="STRING" id="596151.DesfrDRAFT_3702"/>
<evidence type="ECO:0000256" key="6">
    <source>
        <dbReference type="ARBA" id="ARBA00023136"/>
    </source>
</evidence>
<evidence type="ECO:0000256" key="7">
    <source>
        <dbReference type="SAM" id="Phobius"/>
    </source>
</evidence>
<evidence type="ECO:0000256" key="3">
    <source>
        <dbReference type="ARBA" id="ARBA00022679"/>
    </source>
</evidence>
<feature type="transmembrane region" description="Helical" evidence="7">
    <location>
        <begin position="153"/>
        <end position="173"/>
    </location>
</feature>
<dbReference type="PANTHER" id="PTHR30576:SF10">
    <property type="entry name" value="SLL5057 PROTEIN"/>
    <property type="match status" value="1"/>
</dbReference>
<evidence type="ECO:0000313" key="9">
    <source>
        <dbReference type="EMBL" id="EFL49567.1"/>
    </source>
</evidence>
<reference evidence="9 10" key="1">
    <citation type="submission" date="2010-08" db="EMBL/GenBank/DDBJ databases">
        <title>The draft genome of Desulfovibrio fructosovorans JJ.</title>
        <authorList>
            <consortium name="US DOE Joint Genome Institute (JGI-PGF)"/>
            <person name="Lucas S."/>
            <person name="Copeland A."/>
            <person name="Lapidus A."/>
            <person name="Cheng J.-F."/>
            <person name="Bruce D."/>
            <person name="Goodwin L."/>
            <person name="Pitluck S."/>
            <person name="Land M.L."/>
            <person name="Hauser L."/>
            <person name="Chang Y.-J."/>
            <person name="Jeffries C."/>
            <person name="Wall J.D."/>
            <person name="Stahl D.A."/>
            <person name="Arkin A.P."/>
            <person name="Dehal P."/>
            <person name="Stolyar S.M."/>
            <person name="Hazen T.C."/>
            <person name="Woyke T.J."/>
        </authorList>
    </citation>
    <scope>NUCLEOTIDE SEQUENCE [LARGE SCALE GENOMIC DNA]</scope>
    <source>
        <strain evidence="9 10">JJ</strain>
    </source>
</reference>
<dbReference type="GO" id="GO:0047360">
    <property type="term" value="F:undecaprenyl-phosphate galactose phosphotransferase activity"/>
    <property type="evidence" value="ECO:0007669"/>
    <property type="project" value="UniProtKB-EC"/>
</dbReference>
<keyword evidence="4 7" id="KW-0812">Transmembrane</keyword>
<comment type="similarity">
    <text evidence="2">Belongs to the bacterial sugar transferase family.</text>
</comment>
<dbReference type="GO" id="GO:0016020">
    <property type="term" value="C:membrane"/>
    <property type="evidence" value="ECO:0007669"/>
    <property type="project" value="UniProtKB-SubCell"/>
</dbReference>
<keyword evidence="5 7" id="KW-1133">Transmembrane helix</keyword>
<protein>
    <submittedName>
        <fullName evidence="9">Exopolysaccharide biosynthesis polyprenyl glycosylphosphotransferase</fullName>
        <ecNumber evidence="9">2.7.8.6</ecNumber>
    </submittedName>
</protein>
<dbReference type="PANTHER" id="PTHR30576">
    <property type="entry name" value="COLANIC BIOSYNTHESIS UDP-GLUCOSE LIPID CARRIER TRANSFERASE"/>
    <property type="match status" value="1"/>
</dbReference>
<evidence type="ECO:0000313" key="10">
    <source>
        <dbReference type="Proteomes" id="UP000006250"/>
    </source>
</evidence>
<evidence type="ECO:0000259" key="8">
    <source>
        <dbReference type="Pfam" id="PF02397"/>
    </source>
</evidence>
<sequence length="522" mass="57824">MACRLQNSPYMLTIRLPIFPGRVFGLRERPHEGLLSFEAAPTSERGESLAFKTRKGAITWLRVVDLAVAAVALLIAGGVAAAESPEASLRLDFPTLALFAWLLMATACVFPLFALYTEVALFQWRESVKATVKAVTGVLLILVAGAAVLDPPLITAAFLILYWFSACAGGIAARLATRRLLFLTEAQGIAARRTLIVGTGARAQEIALRMLAQPGHGYRFCGFVGDGWNKPPPPSLPGRFELVSDMGGFADYLREHVVDEVLVCLPLAELSEKATALVSECEEQGVSVTVITRLFELKNPRHRPGSHGGEMVVTISNTLADERELILKRFLDVSVALAMLLALSPLLLAVWALIRLTSPGPAFFVQERVGLNKRVFKFYKFRTMVQNAEALQADLESRNETNGATFKIKNDPRITRLGRILRKTSVDELPQLFNVLRGEMSLVGPRPLPVRDVERIEKDWPRRRFGVKPGITCLWQICGRNSLPFERMMQLDIEYVDTWSVLLDIKILLRTVPVVCSMRGAY</sequence>
<feature type="transmembrane region" description="Helical" evidence="7">
    <location>
        <begin position="60"/>
        <end position="81"/>
    </location>
</feature>
<dbReference type="InterPro" id="IPR017475">
    <property type="entry name" value="EPS_sugar_tfrase"/>
</dbReference>
<dbReference type="EC" id="2.7.8.6" evidence="9"/>
<comment type="caution">
    <text evidence="9">The sequence shown here is derived from an EMBL/GenBank/DDBJ whole genome shotgun (WGS) entry which is preliminary data.</text>
</comment>
<dbReference type="NCBIfam" id="TIGR03025">
    <property type="entry name" value="EPS_sugtrans"/>
    <property type="match status" value="1"/>
</dbReference>
<feature type="transmembrane region" description="Helical" evidence="7">
    <location>
        <begin position="333"/>
        <end position="354"/>
    </location>
</feature>
<dbReference type="Pfam" id="PF13727">
    <property type="entry name" value="CoA_binding_3"/>
    <property type="match status" value="1"/>
</dbReference>
<evidence type="ECO:0000256" key="2">
    <source>
        <dbReference type="ARBA" id="ARBA00006464"/>
    </source>
</evidence>
<keyword evidence="3 9" id="KW-0808">Transferase</keyword>
<proteinExistence type="inferred from homology"/>
<dbReference type="InterPro" id="IPR003362">
    <property type="entry name" value="Bact_transf"/>
</dbReference>
<accession>E1K1F2</accession>
<dbReference type="EMBL" id="AECZ01000039">
    <property type="protein sequence ID" value="EFL49567.1"/>
    <property type="molecule type" value="Genomic_DNA"/>
</dbReference>
<dbReference type="eggNOG" id="COG2148">
    <property type="taxonomic scope" value="Bacteria"/>
</dbReference>
<evidence type="ECO:0000256" key="1">
    <source>
        <dbReference type="ARBA" id="ARBA00004141"/>
    </source>
</evidence>
<keyword evidence="6 7" id="KW-0472">Membrane</keyword>
<gene>
    <name evidence="9" type="ORF">DesfrDRAFT_3702</name>
</gene>
<feature type="transmembrane region" description="Helical" evidence="7">
    <location>
        <begin position="128"/>
        <end position="147"/>
    </location>
</feature>
<feature type="transmembrane region" description="Helical" evidence="7">
    <location>
        <begin position="93"/>
        <end position="116"/>
    </location>
</feature>
<feature type="domain" description="Bacterial sugar transferase" evidence="8">
    <location>
        <begin position="328"/>
        <end position="516"/>
    </location>
</feature>